<evidence type="ECO:0000313" key="1">
    <source>
        <dbReference type="EMBL" id="VXB33682.1"/>
    </source>
</evidence>
<dbReference type="RefSeq" id="WP_012261695.1">
    <property type="nucleotide sequence ID" value="NZ_CP036064.1"/>
</dbReference>
<dbReference type="AlphaFoldDB" id="A0A653PV26"/>
<proteinExistence type="predicted"/>
<accession>A0A653PV26</accession>
<reference evidence="1 2" key="1">
    <citation type="submission" date="2019-10" db="EMBL/GenBank/DDBJ databases">
        <authorList>
            <person name="Karimi E."/>
        </authorList>
    </citation>
    <scope>NUCLEOTIDE SEQUENCE [LARGE SCALE GENOMIC DNA]</scope>
    <source>
        <strain evidence="1">Bacillus sp. 71</strain>
    </source>
</reference>
<dbReference type="Proteomes" id="UP000437562">
    <property type="component" value="Unassembled WGS sequence"/>
</dbReference>
<protein>
    <submittedName>
        <fullName evidence="1">Uncharacterized protein</fullName>
    </submittedName>
</protein>
<evidence type="ECO:0000313" key="2">
    <source>
        <dbReference type="Proteomes" id="UP000437562"/>
    </source>
</evidence>
<organism evidence="1 2">
    <name type="scientific">Bacillus mycoides</name>
    <dbReference type="NCBI Taxonomy" id="1405"/>
    <lineage>
        <taxon>Bacteria</taxon>
        <taxon>Bacillati</taxon>
        <taxon>Bacillota</taxon>
        <taxon>Bacilli</taxon>
        <taxon>Bacillales</taxon>
        <taxon>Bacillaceae</taxon>
        <taxon>Bacillus</taxon>
        <taxon>Bacillus cereus group</taxon>
    </lineage>
</organism>
<gene>
    <name evidence="1" type="ORF">BACI71_110227</name>
</gene>
<sequence>MKLYKREKKTHIQIQQEDKLERIKQIYDDKKVKQVLAVEKTWNKYALLRLEEGEDAFHIIFNDYLIGWFIQTTLNKFENAWKNKRIYRDDFESVFWEKLWHVCREHSWNDEYYLYEKVRKSLECTGYNLVKSNLRTDKRKVNHQNIDLVEDLEKIDSPFRIEDDVEIKLLIEQYCNDIEEELITTYIESPHLSYRDLGCLHGINHPERVRRILDSAKRKLSEFIF</sequence>
<name>A0A653PV26_BACMY</name>
<dbReference type="EMBL" id="CABWMC010000003">
    <property type="protein sequence ID" value="VXB33682.1"/>
    <property type="molecule type" value="Genomic_DNA"/>
</dbReference>